<proteinExistence type="predicted"/>
<feature type="transmembrane region" description="Helical" evidence="1">
    <location>
        <begin position="46"/>
        <end position="70"/>
    </location>
</feature>
<keyword evidence="1" id="KW-1133">Transmembrane helix</keyword>
<evidence type="ECO:0000256" key="1">
    <source>
        <dbReference type="SAM" id="Phobius"/>
    </source>
</evidence>
<feature type="transmembrane region" description="Helical" evidence="1">
    <location>
        <begin position="20"/>
        <end position="40"/>
    </location>
</feature>
<dbReference type="Proteomes" id="UP001219037">
    <property type="component" value="Chromosome"/>
</dbReference>
<evidence type="ECO:0000313" key="2">
    <source>
        <dbReference type="EMBL" id="WFP15700.1"/>
    </source>
</evidence>
<evidence type="ECO:0000313" key="3">
    <source>
        <dbReference type="Proteomes" id="UP001219037"/>
    </source>
</evidence>
<name>A0ABY8H4R1_9MICC</name>
<sequence length="158" mass="16670">MPPTDQPQSLAPASTTGQRIASAVLALIVGAGAGLMGTLLHLQLHWFGSVVIPWGAVLGLLLVACAQLWATLATRQLWVGALMVVAAYTVIIGIAFTSTQDVFNIAINSYTWQELPGPVVAEGLWLFGVPVVAIIVLLISSRLMPRTAPRPVVPSNTH</sequence>
<reference evidence="2 3" key="1">
    <citation type="submission" date="2023-04" db="EMBL/GenBank/DDBJ databases">
        <title>Funneling lignin-derived compounds into biodiesel using alkali-halophilic Citricoccus sp. P2.</title>
        <authorList>
            <person name="Luo C.-B."/>
        </authorList>
    </citation>
    <scope>NUCLEOTIDE SEQUENCE [LARGE SCALE GENOMIC DNA]</scope>
    <source>
        <strain evidence="2 3">P2</strain>
    </source>
</reference>
<feature type="transmembrane region" description="Helical" evidence="1">
    <location>
        <begin position="119"/>
        <end position="140"/>
    </location>
</feature>
<dbReference type="RefSeq" id="WP_278156646.1">
    <property type="nucleotide sequence ID" value="NZ_CP121252.1"/>
</dbReference>
<organism evidence="2 3">
    <name type="scientific">Citricoccus muralis</name>
    <dbReference type="NCBI Taxonomy" id="169134"/>
    <lineage>
        <taxon>Bacteria</taxon>
        <taxon>Bacillati</taxon>
        <taxon>Actinomycetota</taxon>
        <taxon>Actinomycetes</taxon>
        <taxon>Micrococcales</taxon>
        <taxon>Micrococcaceae</taxon>
        <taxon>Citricoccus</taxon>
    </lineage>
</organism>
<gene>
    <name evidence="2" type="ORF">P8192_09845</name>
</gene>
<keyword evidence="1" id="KW-0472">Membrane</keyword>
<accession>A0ABY8H4R1</accession>
<keyword evidence="1" id="KW-0812">Transmembrane</keyword>
<protein>
    <submittedName>
        <fullName evidence="2">Uncharacterized protein</fullName>
    </submittedName>
</protein>
<dbReference type="EMBL" id="CP121252">
    <property type="protein sequence ID" value="WFP15700.1"/>
    <property type="molecule type" value="Genomic_DNA"/>
</dbReference>
<feature type="transmembrane region" description="Helical" evidence="1">
    <location>
        <begin position="77"/>
        <end position="99"/>
    </location>
</feature>
<keyword evidence="3" id="KW-1185">Reference proteome</keyword>